<dbReference type="SMART" id="SM00382">
    <property type="entry name" value="AAA"/>
    <property type="match status" value="1"/>
</dbReference>
<dbReference type="InterPro" id="IPR036640">
    <property type="entry name" value="ABC1_TM_sf"/>
</dbReference>
<dbReference type="InterPro" id="IPR039421">
    <property type="entry name" value="Type_1_exporter"/>
</dbReference>
<keyword evidence="13" id="KW-1185">Reference proteome</keyword>
<dbReference type="Pfam" id="PF00664">
    <property type="entry name" value="ABC_membrane"/>
    <property type="match status" value="1"/>
</dbReference>
<evidence type="ECO:0000256" key="4">
    <source>
        <dbReference type="ARBA" id="ARBA00022840"/>
    </source>
</evidence>
<evidence type="ECO:0000259" key="10">
    <source>
        <dbReference type="PROSITE" id="PS50893"/>
    </source>
</evidence>
<feature type="compositionally biased region" description="Polar residues" evidence="8">
    <location>
        <begin position="1048"/>
        <end position="1067"/>
    </location>
</feature>
<feature type="compositionally biased region" description="Acidic residues" evidence="8">
    <location>
        <begin position="772"/>
        <end position="791"/>
    </location>
</feature>
<dbReference type="GO" id="GO:0016887">
    <property type="term" value="F:ATP hydrolysis activity"/>
    <property type="evidence" value="ECO:0007669"/>
    <property type="project" value="InterPro"/>
</dbReference>
<keyword evidence="3" id="KW-0547">Nucleotide-binding</keyword>
<evidence type="ECO:0000259" key="11">
    <source>
        <dbReference type="PROSITE" id="PS50929"/>
    </source>
</evidence>
<accession>A0A9P6K4U5</accession>
<feature type="compositionally biased region" description="Polar residues" evidence="8">
    <location>
        <begin position="191"/>
        <end position="222"/>
    </location>
</feature>
<dbReference type="PROSITE" id="PS00211">
    <property type="entry name" value="ABC_TRANSPORTER_1"/>
    <property type="match status" value="1"/>
</dbReference>
<dbReference type="AlphaFoldDB" id="A0A9P6K4U5"/>
<feature type="compositionally biased region" description="Basic residues" evidence="8">
    <location>
        <begin position="967"/>
        <end position="980"/>
    </location>
</feature>
<dbReference type="Pfam" id="PF00005">
    <property type="entry name" value="ABC_tran"/>
    <property type="match status" value="1"/>
</dbReference>
<dbReference type="Proteomes" id="UP000723463">
    <property type="component" value="Unassembled WGS sequence"/>
</dbReference>
<evidence type="ECO:0000256" key="1">
    <source>
        <dbReference type="ARBA" id="ARBA00004141"/>
    </source>
</evidence>
<evidence type="ECO:0000256" key="5">
    <source>
        <dbReference type="ARBA" id="ARBA00022989"/>
    </source>
</evidence>
<feature type="region of interest" description="Disordered" evidence="8">
    <location>
        <begin position="930"/>
        <end position="995"/>
    </location>
</feature>
<evidence type="ECO:0000313" key="12">
    <source>
        <dbReference type="EMBL" id="KAF9546271.1"/>
    </source>
</evidence>
<dbReference type="CDD" id="cd18581">
    <property type="entry name" value="ABC_6TM_ABCB6"/>
    <property type="match status" value="1"/>
</dbReference>
<dbReference type="InterPro" id="IPR003593">
    <property type="entry name" value="AAA+_ATPase"/>
</dbReference>
<feature type="transmembrane region" description="Helical" evidence="9">
    <location>
        <begin position="89"/>
        <end position="112"/>
    </location>
</feature>
<dbReference type="InterPro" id="IPR027417">
    <property type="entry name" value="P-loop_NTPase"/>
</dbReference>
<organism evidence="12 13">
    <name type="scientific">Mortierella hygrophila</name>
    <dbReference type="NCBI Taxonomy" id="979708"/>
    <lineage>
        <taxon>Eukaryota</taxon>
        <taxon>Fungi</taxon>
        <taxon>Fungi incertae sedis</taxon>
        <taxon>Mucoromycota</taxon>
        <taxon>Mortierellomycotina</taxon>
        <taxon>Mortierellomycetes</taxon>
        <taxon>Mortierellales</taxon>
        <taxon>Mortierellaceae</taxon>
        <taxon>Mortierella</taxon>
    </lineage>
</organism>
<keyword evidence="2 9" id="KW-0812">Transmembrane</keyword>
<feature type="transmembrane region" description="Helical" evidence="9">
    <location>
        <begin position="397"/>
        <end position="421"/>
    </location>
</feature>
<feature type="compositionally biased region" description="Acidic residues" evidence="8">
    <location>
        <begin position="950"/>
        <end position="961"/>
    </location>
</feature>
<comment type="similarity">
    <text evidence="7">Belongs to the ABC transporter superfamily. ABCB family. Heavy Metal importer (TC 3.A.1.210) subfamily.</text>
</comment>
<dbReference type="GO" id="GO:0005774">
    <property type="term" value="C:vacuolar membrane"/>
    <property type="evidence" value="ECO:0007669"/>
    <property type="project" value="TreeGrafter"/>
</dbReference>
<feature type="transmembrane region" description="Helical" evidence="9">
    <location>
        <begin position="6"/>
        <end position="22"/>
    </location>
</feature>
<sequence>MDILEGPILLACSAVTGLYALWQQKYQQGRIRLPDQRPWSEQPLGAIVRTTHLVLITLGLALLISISNLVAIVVLLIKQESNLSFQSRGLGWTLASSICCCLAWTGQTWLGFQERSRPRFSNPLRLFWICSFILSTVSLSLWIRHRSEPDLYLGKSFATLNRITIIARFAQSVGLILLGLAQEIQLRASRSQDLTQDRTPSSQSSRATLVQDSQVGASTTTPNKKDKNKSGTRPGGAQPAFAQKDYKRPTTFKEFYGHCKSLRPYIWPSKSRKLQTHILLCLALLVIGRVVNVLVPQQLAKVVNALRQVSDGATDENGNPRFIWMEIMVFIGLRGLQGSIGAVDTLQGLLWIPVGQFNTRELAVKMFEHLLNLSLRFHLNRKTGEMLRVQDRGVSSIVTLLSSLLFNILPCLVDIAVACIFLTRAFDIYFGIIVFITMMCYIYATILMTDWRTRYRRESNALDNAVEARAVDSLLNYETIKLFATEEYEVGKYTDAIHAYQKADQKSQYTLGILNTTLNLVIQGGLALGCLLCAKRIAQKEMEVDDFVMYYAYITQLYGPLNLFGTSYRSLQKNFIDMEKMLDLFQEPVEIQDLPEAKPLTMAGGEVVFENVSFGYSPQNPNLKTVSFKIPHGKKLALVGPSGGGKSTILRLLFRFYDPTQGRILIDGQDIRMVTQSSLRRKIGIVPQDTALFNESIGYNIGYGKIGQDQAQVFDPSRSAIQRRRIQSGESSGAESSRRVLLSGKPTKPTGRGRKSKNASPHSSPETAGITEGDEDADVEGDGGEYEDDEDWEDDGRIQAAAEAAQIHEIISRFPEGYTTRVGERGMRLSGGEKQRVAIARTILKNPPILLLDEATSALDTQTERDIQNSIESISKDRTTLMIAHRLSTIVDADEILVIQKGEIAEQGSHEELMQAGGIYAAMWMQQLREDRTPAASSHSSQKDSSKGEEESDEDDSSNDDDNARVGKIRIRRGHHHHNNSRYPRGTGAGTGHIGDQRAMMSFSLPAYGSNFGSEIGSSSGSSSGVGPSSPSRRGFMQGGLDWPRINMTMQRPNQLTVLPESDSIQEVSDEASYHDDATDDRLSDSGETKTPGGSGPSKRTDGDLV</sequence>
<dbReference type="GO" id="GO:0140359">
    <property type="term" value="F:ABC-type transporter activity"/>
    <property type="evidence" value="ECO:0007669"/>
    <property type="project" value="InterPro"/>
</dbReference>
<feature type="region of interest" description="Disordered" evidence="8">
    <location>
        <begin position="721"/>
        <end position="791"/>
    </location>
</feature>
<evidence type="ECO:0000256" key="3">
    <source>
        <dbReference type="ARBA" id="ARBA00022741"/>
    </source>
</evidence>
<gene>
    <name evidence="12" type="primary">HMT-1_3</name>
    <name evidence="12" type="ORF">EC957_009884</name>
</gene>
<evidence type="ECO:0000256" key="7">
    <source>
        <dbReference type="ARBA" id="ARBA00024363"/>
    </source>
</evidence>
<feature type="compositionally biased region" description="Low complexity" evidence="8">
    <location>
        <begin position="1015"/>
        <end position="1035"/>
    </location>
</feature>
<reference evidence="12" key="1">
    <citation type="journal article" date="2020" name="Fungal Divers.">
        <title>Resolving the Mortierellaceae phylogeny through synthesis of multi-gene phylogenetics and phylogenomics.</title>
        <authorList>
            <person name="Vandepol N."/>
            <person name="Liber J."/>
            <person name="Desiro A."/>
            <person name="Na H."/>
            <person name="Kennedy M."/>
            <person name="Barry K."/>
            <person name="Grigoriev I.V."/>
            <person name="Miller A.N."/>
            <person name="O'Donnell K."/>
            <person name="Stajich J.E."/>
            <person name="Bonito G."/>
        </authorList>
    </citation>
    <scope>NUCLEOTIDE SEQUENCE</scope>
    <source>
        <strain evidence="12">NRRL 2591</strain>
    </source>
</reference>
<keyword evidence="6 9" id="KW-0472">Membrane</keyword>
<comment type="subcellular location">
    <subcellularLocation>
        <location evidence="1">Membrane</location>
        <topology evidence="1">Multi-pass membrane protein</topology>
    </subcellularLocation>
</comment>
<feature type="transmembrane region" description="Helical" evidence="9">
    <location>
        <begin position="163"/>
        <end position="181"/>
    </location>
</feature>
<feature type="domain" description="ABC transporter" evidence="10">
    <location>
        <begin position="607"/>
        <end position="926"/>
    </location>
</feature>
<dbReference type="PROSITE" id="PS50929">
    <property type="entry name" value="ABC_TM1F"/>
    <property type="match status" value="1"/>
</dbReference>
<feature type="transmembrane region" description="Helical" evidence="9">
    <location>
        <begin position="124"/>
        <end position="143"/>
    </location>
</feature>
<dbReference type="Gene3D" id="3.40.50.300">
    <property type="entry name" value="P-loop containing nucleotide triphosphate hydrolases"/>
    <property type="match status" value="2"/>
</dbReference>
<feature type="region of interest" description="Disordered" evidence="8">
    <location>
        <begin position="191"/>
        <end position="243"/>
    </location>
</feature>
<dbReference type="InterPro" id="IPR017871">
    <property type="entry name" value="ABC_transporter-like_CS"/>
</dbReference>
<feature type="compositionally biased region" description="Basic and acidic residues" evidence="8">
    <location>
        <begin position="1072"/>
        <end position="1088"/>
    </location>
</feature>
<evidence type="ECO:0000256" key="2">
    <source>
        <dbReference type="ARBA" id="ARBA00022692"/>
    </source>
</evidence>
<feature type="transmembrane region" description="Helical" evidence="9">
    <location>
        <begin position="53"/>
        <end position="77"/>
    </location>
</feature>
<dbReference type="SUPFAM" id="SSF90123">
    <property type="entry name" value="ABC transporter transmembrane region"/>
    <property type="match status" value="1"/>
</dbReference>
<evidence type="ECO:0000313" key="13">
    <source>
        <dbReference type="Proteomes" id="UP000723463"/>
    </source>
</evidence>
<dbReference type="InterPro" id="IPR003439">
    <property type="entry name" value="ABC_transporter-like_ATP-bd"/>
</dbReference>
<dbReference type="Gene3D" id="1.20.1560.10">
    <property type="entry name" value="ABC transporter type 1, transmembrane domain"/>
    <property type="match status" value="2"/>
</dbReference>
<name>A0A9P6K4U5_9FUNG</name>
<protein>
    <submittedName>
        <fullName evidence="12">Homocysteine S-methyltransferase 1</fullName>
    </submittedName>
</protein>
<evidence type="ECO:0000256" key="8">
    <source>
        <dbReference type="SAM" id="MobiDB-lite"/>
    </source>
</evidence>
<evidence type="ECO:0000256" key="9">
    <source>
        <dbReference type="SAM" id="Phobius"/>
    </source>
</evidence>
<dbReference type="InterPro" id="IPR011527">
    <property type="entry name" value="ABC1_TM_dom"/>
</dbReference>
<proteinExistence type="inferred from homology"/>
<dbReference type="GO" id="GO:0005524">
    <property type="term" value="F:ATP binding"/>
    <property type="evidence" value="ECO:0007669"/>
    <property type="project" value="UniProtKB-KW"/>
</dbReference>
<dbReference type="EMBL" id="JAAAXW010000058">
    <property type="protein sequence ID" value="KAF9546271.1"/>
    <property type="molecule type" value="Genomic_DNA"/>
</dbReference>
<evidence type="ECO:0000256" key="6">
    <source>
        <dbReference type="ARBA" id="ARBA00023136"/>
    </source>
</evidence>
<dbReference type="PANTHER" id="PTHR24221">
    <property type="entry name" value="ATP-BINDING CASSETTE SUB-FAMILY B"/>
    <property type="match status" value="1"/>
</dbReference>
<comment type="caution">
    <text evidence="12">The sequence shown here is derived from an EMBL/GenBank/DDBJ whole genome shotgun (WGS) entry which is preliminary data.</text>
</comment>
<dbReference type="PROSITE" id="PS50893">
    <property type="entry name" value="ABC_TRANSPORTER_2"/>
    <property type="match status" value="1"/>
</dbReference>
<feature type="domain" description="ABC transmembrane type-1" evidence="11">
    <location>
        <begin position="279"/>
        <end position="573"/>
    </location>
</feature>
<feature type="region of interest" description="Disordered" evidence="8">
    <location>
        <begin position="1015"/>
        <end position="1106"/>
    </location>
</feature>
<dbReference type="SUPFAM" id="SSF52540">
    <property type="entry name" value="P-loop containing nucleoside triphosphate hydrolases"/>
    <property type="match status" value="1"/>
</dbReference>
<dbReference type="PANTHER" id="PTHR24221:SF654">
    <property type="entry name" value="ATP-BINDING CASSETTE SUB-FAMILY B MEMBER 6"/>
    <property type="match status" value="1"/>
</dbReference>
<keyword evidence="5 9" id="KW-1133">Transmembrane helix</keyword>
<feature type="transmembrane region" description="Helical" evidence="9">
    <location>
        <begin position="428"/>
        <end position="448"/>
    </location>
</feature>
<keyword evidence="4" id="KW-0067">ATP-binding</keyword>